<gene>
    <name evidence="2" type="primary">Acey_s0003.g1436</name>
    <name evidence="2" type="ORF">Y032_0003g1436</name>
</gene>
<keyword evidence="1" id="KW-0812">Transmembrane</keyword>
<feature type="transmembrane region" description="Helical" evidence="1">
    <location>
        <begin position="12"/>
        <end position="31"/>
    </location>
</feature>
<proteinExistence type="predicted"/>
<dbReference type="AlphaFoldDB" id="A0A016VX42"/>
<protein>
    <submittedName>
        <fullName evidence="2">Uncharacterized protein</fullName>
    </submittedName>
</protein>
<sequence>MQIPCRTRFVNRVLHGFCMGFAWIMVSFGLACVEALSSTPPPWVWGKNSALAHSVDDARDTPTVWHVECLRQFLTELPSAGSSTEVLRTSRW</sequence>
<dbReference type="Proteomes" id="UP000024635">
    <property type="component" value="Unassembled WGS sequence"/>
</dbReference>
<keyword evidence="3" id="KW-1185">Reference proteome</keyword>
<dbReference type="EMBL" id="JARK01001339">
    <property type="protein sequence ID" value="EYC32164.1"/>
    <property type="molecule type" value="Genomic_DNA"/>
</dbReference>
<keyword evidence="1" id="KW-0472">Membrane</keyword>
<evidence type="ECO:0000256" key="1">
    <source>
        <dbReference type="SAM" id="Phobius"/>
    </source>
</evidence>
<organism evidence="2 3">
    <name type="scientific">Ancylostoma ceylanicum</name>
    <dbReference type="NCBI Taxonomy" id="53326"/>
    <lineage>
        <taxon>Eukaryota</taxon>
        <taxon>Metazoa</taxon>
        <taxon>Ecdysozoa</taxon>
        <taxon>Nematoda</taxon>
        <taxon>Chromadorea</taxon>
        <taxon>Rhabditida</taxon>
        <taxon>Rhabditina</taxon>
        <taxon>Rhabditomorpha</taxon>
        <taxon>Strongyloidea</taxon>
        <taxon>Ancylostomatidae</taxon>
        <taxon>Ancylostomatinae</taxon>
        <taxon>Ancylostoma</taxon>
    </lineage>
</organism>
<evidence type="ECO:0000313" key="3">
    <source>
        <dbReference type="Proteomes" id="UP000024635"/>
    </source>
</evidence>
<evidence type="ECO:0000313" key="2">
    <source>
        <dbReference type="EMBL" id="EYC32164.1"/>
    </source>
</evidence>
<keyword evidence="1" id="KW-1133">Transmembrane helix</keyword>
<dbReference type="PROSITE" id="PS51257">
    <property type="entry name" value="PROKAR_LIPOPROTEIN"/>
    <property type="match status" value="1"/>
</dbReference>
<name>A0A016VX42_9BILA</name>
<comment type="caution">
    <text evidence="2">The sequence shown here is derived from an EMBL/GenBank/DDBJ whole genome shotgun (WGS) entry which is preliminary data.</text>
</comment>
<accession>A0A016VX42</accession>
<reference evidence="3" key="1">
    <citation type="journal article" date="2015" name="Nat. Genet.">
        <title>The genome and transcriptome of the zoonotic hookworm Ancylostoma ceylanicum identify infection-specific gene families.</title>
        <authorList>
            <person name="Schwarz E.M."/>
            <person name="Hu Y."/>
            <person name="Antoshechkin I."/>
            <person name="Miller M.M."/>
            <person name="Sternberg P.W."/>
            <person name="Aroian R.V."/>
        </authorList>
    </citation>
    <scope>NUCLEOTIDE SEQUENCE</scope>
    <source>
        <strain evidence="3">HY135</strain>
    </source>
</reference>